<name>A0A6M2DE99_XENCH</name>
<evidence type="ECO:0000313" key="10">
    <source>
        <dbReference type="EMBL" id="NOV44613.1"/>
    </source>
</evidence>
<dbReference type="PANTHER" id="PTHR13085:SF0">
    <property type="entry name" value="SIGNAL PEPTIDASE COMPLEX SUBUNIT 2"/>
    <property type="match status" value="1"/>
</dbReference>
<feature type="transmembrane region" description="Helical" evidence="9">
    <location>
        <begin position="84"/>
        <end position="104"/>
    </location>
</feature>
<keyword evidence="6 9" id="KW-1133">Transmembrane helix</keyword>
<evidence type="ECO:0000256" key="7">
    <source>
        <dbReference type="ARBA" id="ARBA00023136"/>
    </source>
</evidence>
<comment type="function">
    <text evidence="8 9">Component of the signal peptidase complex (SPC) which catalyzes the cleavage of N-terminal signal sequences from nascent proteins as they are translocated into the lumen of the endoplasmic reticulum. Enhances the enzymatic activity of SPC and facilitates the interactions between different components of the translocation site.</text>
</comment>
<evidence type="ECO:0000256" key="3">
    <source>
        <dbReference type="ARBA" id="ARBA00017057"/>
    </source>
</evidence>
<protein>
    <recommendedName>
        <fullName evidence="3 9">Signal peptidase complex subunit 2</fullName>
    </recommendedName>
</protein>
<accession>A0A6M2DE99</accession>
<dbReference type="GO" id="GO:0005787">
    <property type="term" value="C:signal peptidase complex"/>
    <property type="evidence" value="ECO:0007669"/>
    <property type="project" value="UniProtKB-UniRule"/>
</dbReference>
<proteinExistence type="inferred from homology"/>
<evidence type="ECO:0000256" key="9">
    <source>
        <dbReference type="RuleBase" id="RU368033"/>
    </source>
</evidence>
<dbReference type="GO" id="GO:0006465">
    <property type="term" value="P:signal peptide processing"/>
    <property type="evidence" value="ECO:0007669"/>
    <property type="project" value="UniProtKB-UniRule"/>
</dbReference>
<evidence type="ECO:0000256" key="5">
    <source>
        <dbReference type="ARBA" id="ARBA00022824"/>
    </source>
</evidence>
<feature type="transmembrane region" description="Helical" evidence="9">
    <location>
        <begin position="58"/>
        <end position="78"/>
    </location>
</feature>
<keyword evidence="5 9" id="KW-0256">Endoplasmic reticulum</keyword>
<evidence type="ECO:0000256" key="2">
    <source>
        <dbReference type="ARBA" id="ARBA00007324"/>
    </source>
</evidence>
<dbReference type="PANTHER" id="PTHR13085">
    <property type="entry name" value="MICROSOMAL SIGNAL PEPTIDASE 25 KDA SUBUNIT"/>
    <property type="match status" value="1"/>
</dbReference>
<evidence type="ECO:0000256" key="8">
    <source>
        <dbReference type="ARBA" id="ARBA00045608"/>
    </source>
</evidence>
<comment type="subcellular location">
    <subcellularLocation>
        <location evidence="1 9">Endoplasmic reticulum membrane</location>
        <topology evidence="1 9">Multi-pass membrane protein</topology>
    </subcellularLocation>
</comment>
<sequence>MGSKTKTDSKEKTTPTEPVKINKWDGSAVKNAIDDAVKEVITGRLKCEENFNLMDGRLLICGIAVAVAGFALLWDYIYPFPMSRSVLITCVITYFILMGVLTLYTSIKEKGIFVVAANKEADKYIEASSNLKKYDDKYTLSLLVCDVARTKQREVSVTRSVASYIDANGVVLPDLVENEVMKLYNSSGQKKDN</sequence>
<dbReference type="EMBL" id="GIIL01000887">
    <property type="protein sequence ID" value="NOV44613.1"/>
    <property type="molecule type" value="Transcribed_RNA"/>
</dbReference>
<reference evidence="10" key="1">
    <citation type="submission" date="2020-03" db="EMBL/GenBank/DDBJ databases">
        <title>Transcriptomic Profiling of the Digestive Tract of the Rat Flea, Xenopsylla cheopis, Following Blood Feeding and Infection with Yersinia pestis.</title>
        <authorList>
            <person name="Bland D.M."/>
            <person name="Martens C.A."/>
            <person name="Virtaneva K."/>
            <person name="Kanakabandi K."/>
            <person name="Long D."/>
            <person name="Rosenke R."/>
            <person name="Saturday G.A."/>
            <person name="Hoyt F.H."/>
            <person name="Bruno D.P."/>
            <person name="Ribeiro J.M.C."/>
            <person name="Hinnebusch J."/>
        </authorList>
    </citation>
    <scope>NUCLEOTIDE SEQUENCE</scope>
</reference>
<keyword evidence="4 9" id="KW-0812">Transmembrane</keyword>
<evidence type="ECO:0000256" key="1">
    <source>
        <dbReference type="ARBA" id="ARBA00004477"/>
    </source>
</evidence>
<dbReference type="Pfam" id="PF06703">
    <property type="entry name" value="SPC25"/>
    <property type="match status" value="1"/>
</dbReference>
<evidence type="ECO:0000256" key="4">
    <source>
        <dbReference type="ARBA" id="ARBA00022692"/>
    </source>
</evidence>
<dbReference type="GO" id="GO:0008233">
    <property type="term" value="F:peptidase activity"/>
    <property type="evidence" value="ECO:0007669"/>
    <property type="project" value="UniProtKB-UniRule"/>
</dbReference>
<dbReference type="AlphaFoldDB" id="A0A6M2DE99"/>
<comment type="similarity">
    <text evidence="2 9">Belongs to the SPCS2 family.</text>
</comment>
<dbReference type="GO" id="GO:0045047">
    <property type="term" value="P:protein targeting to ER"/>
    <property type="evidence" value="ECO:0007669"/>
    <property type="project" value="TreeGrafter"/>
</dbReference>
<keyword evidence="7 9" id="KW-0472">Membrane</keyword>
<organism evidence="10">
    <name type="scientific">Xenopsylla cheopis</name>
    <name type="common">Oriental rat flea</name>
    <name type="synonym">Pulex cheopis</name>
    <dbReference type="NCBI Taxonomy" id="163159"/>
    <lineage>
        <taxon>Eukaryota</taxon>
        <taxon>Metazoa</taxon>
        <taxon>Ecdysozoa</taxon>
        <taxon>Arthropoda</taxon>
        <taxon>Hexapoda</taxon>
        <taxon>Insecta</taxon>
        <taxon>Pterygota</taxon>
        <taxon>Neoptera</taxon>
        <taxon>Endopterygota</taxon>
        <taxon>Siphonaptera</taxon>
        <taxon>Pulicidae</taxon>
        <taxon>Xenopsyllinae</taxon>
        <taxon>Xenopsylla</taxon>
    </lineage>
</organism>
<evidence type="ECO:0000256" key="6">
    <source>
        <dbReference type="ARBA" id="ARBA00022989"/>
    </source>
</evidence>
<dbReference type="InterPro" id="IPR009582">
    <property type="entry name" value="Spc2/SPCS2"/>
</dbReference>